<dbReference type="EMBL" id="VICG01000004">
    <property type="protein sequence ID" value="KAA8573053.1"/>
    <property type="molecule type" value="Genomic_DNA"/>
</dbReference>
<keyword evidence="2" id="KW-1185">Reference proteome</keyword>
<sequence>MKDIEMIIERAISFFHAISALIPDHIQIQAFSSSSNEPGNVKQSIISSIQLSLSLIPGGATPIFNTKEKEKRSDYRKVFERVRRSHKTQFYPSLPFFKKTAKRQNDRGVNVRDFHRNQ</sequence>
<dbReference type="Proteomes" id="UP000322873">
    <property type="component" value="Unassembled WGS sequence"/>
</dbReference>
<accession>A0A5M9JX51</accession>
<dbReference type="AlphaFoldDB" id="A0A5M9JX51"/>
<organism evidence="1 2">
    <name type="scientific">Monilinia fructicola</name>
    <name type="common">Brown rot fungus</name>
    <name type="synonym">Ciboria fructicola</name>
    <dbReference type="NCBI Taxonomy" id="38448"/>
    <lineage>
        <taxon>Eukaryota</taxon>
        <taxon>Fungi</taxon>
        <taxon>Dikarya</taxon>
        <taxon>Ascomycota</taxon>
        <taxon>Pezizomycotina</taxon>
        <taxon>Leotiomycetes</taxon>
        <taxon>Helotiales</taxon>
        <taxon>Sclerotiniaceae</taxon>
        <taxon>Monilinia</taxon>
    </lineage>
</organism>
<protein>
    <submittedName>
        <fullName evidence="1">Uncharacterized protein</fullName>
    </submittedName>
</protein>
<evidence type="ECO:0000313" key="1">
    <source>
        <dbReference type="EMBL" id="KAA8573053.1"/>
    </source>
</evidence>
<comment type="caution">
    <text evidence="1">The sequence shown here is derived from an EMBL/GenBank/DDBJ whole genome shotgun (WGS) entry which is preliminary data.</text>
</comment>
<evidence type="ECO:0000313" key="2">
    <source>
        <dbReference type="Proteomes" id="UP000322873"/>
    </source>
</evidence>
<reference evidence="1 2" key="1">
    <citation type="submission" date="2019-06" db="EMBL/GenBank/DDBJ databases">
        <title>Genome Sequence of the Brown Rot Fungal Pathogen Monilinia fructicola.</title>
        <authorList>
            <person name="De Miccolis Angelini R.M."/>
            <person name="Landi L."/>
            <person name="Abate D."/>
            <person name="Pollastro S."/>
            <person name="Romanazzi G."/>
            <person name="Faretra F."/>
        </authorList>
    </citation>
    <scope>NUCLEOTIDE SEQUENCE [LARGE SCALE GENOMIC DNA]</scope>
    <source>
        <strain evidence="1 2">Mfrc123</strain>
    </source>
</reference>
<name>A0A5M9JX51_MONFR</name>
<proteinExistence type="predicted"/>
<gene>
    <name evidence="1" type="ORF">EYC84_003590</name>
</gene>